<dbReference type="GO" id="GO:0003676">
    <property type="term" value="F:nucleic acid binding"/>
    <property type="evidence" value="ECO:0007669"/>
    <property type="project" value="InterPro"/>
</dbReference>
<reference evidence="1 2" key="1">
    <citation type="submission" date="2015-07" db="EMBL/GenBank/DDBJ databases">
        <title>The genome of Dufourea novaeangliae.</title>
        <authorList>
            <person name="Pan H."/>
            <person name="Kapheim K."/>
        </authorList>
    </citation>
    <scope>NUCLEOTIDE SEQUENCE [LARGE SCALE GENOMIC DNA]</scope>
    <source>
        <strain evidence="1">0120121106</strain>
        <tissue evidence="1">Whole body</tissue>
    </source>
</reference>
<dbReference type="Proteomes" id="UP000076502">
    <property type="component" value="Unassembled WGS sequence"/>
</dbReference>
<gene>
    <name evidence="1" type="ORF">WN55_09300</name>
</gene>
<dbReference type="PANTHER" id="PTHR46060:SF3">
    <property type="entry name" value="PROTEIN GVQW3"/>
    <property type="match status" value="1"/>
</dbReference>
<dbReference type="Gene3D" id="3.30.420.10">
    <property type="entry name" value="Ribonuclease H-like superfamily/Ribonuclease H"/>
    <property type="match status" value="1"/>
</dbReference>
<dbReference type="STRING" id="178035.A0A154P8Y5"/>
<keyword evidence="1" id="KW-0808">Transferase</keyword>
<sequence length="85" mass="10346">SMKKILKLGNRSELKHPPYSLEIASTNYHIFLVMDNHLRNRRFQNRQDFERELQRFFDTKEEHVYTKVIEMLLNRVEKIIEAKGI</sequence>
<proteinExistence type="predicted"/>
<evidence type="ECO:0000313" key="2">
    <source>
        <dbReference type="Proteomes" id="UP000076502"/>
    </source>
</evidence>
<dbReference type="PANTHER" id="PTHR46060">
    <property type="entry name" value="MARINER MOS1 TRANSPOSASE-LIKE PROTEIN"/>
    <property type="match status" value="1"/>
</dbReference>
<dbReference type="InterPro" id="IPR052709">
    <property type="entry name" value="Transposase-MT_Hybrid"/>
</dbReference>
<dbReference type="AlphaFoldDB" id="A0A154P8Y5"/>
<dbReference type="EMBL" id="KQ434846">
    <property type="protein sequence ID" value="KZC08396.1"/>
    <property type="molecule type" value="Genomic_DNA"/>
</dbReference>
<feature type="non-terminal residue" evidence="1">
    <location>
        <position position="1"/>
    </location>
</feature>
<keyword evidence="1" id="KW-0489">Methyltransferase</keyword>
<name>A0A154P8Y5_DUFNO</name>
<dbReference type="InterPro" id="IPR036397">
    <property type="entry name" value="RNaseH_sf"/>
</dbReference>
<organism evidence="1 2">
    <name type="scientific">Dufourea novaeangliae</name>
    <name type="common">Sweat bee</name>
    <dbReference type="NCBI Taxonomy" id="178035"/>
    <lineage>
        <taxon>Eukaryota</taxon>
        <taxon>Metazoa</taxon>
        <taxon>Ecdysozoa</taxon>
        <taxon>Arthropoda</taxon>
        <taxon>Hexapoda</taxon>
        <taxon>Insecta</taxon>
        <taxon>Pterygota</taxon>
        <taxon>Neoptera</taxon>
        <taxon>Endopterygota</taxon>
        <taxon>Hymenoptera</taxon>
        <taxon>Apocrita</taxon>
        <taxon>Aculeata</taxon>
        <taxon>Apoidea</taxon>
        <taxon>Anthophila</taxon>
        <taxon>Halictidae</taxon>
        <taxon>Rophitinae</taxon>
        <taxon>Dufourea</taxon>
    </lineage>
</organism>
<dbReference type="GO" id="GO:0032259">
    <property type="term" value="P:methylation"/>
    <property type="evidence" value="ECO:0007669"/>
    <property type="project" value="UniProtKB-KW"/>
</dbReference>
<accession>A0A154P8Y5</accession>
<dbReference type="GO" id="GO:0008168">
    <property type="term" value="F:methyltransferase activity"/>
    <property type="evidence" value="ECO:0007669"/>
    <property type="project" value="UniProtKB-KW"/>
</dbReference>
<evidence type="ECO:0000313" key="1">
    <source>
        <dbReference type="EMBL" id="KZC08396.1"/>
    </source>
</evidence>
<protein>
    <submittedName>
        <fullName evidence="1">Histone-lysine N-methyltransferase SETMAR</fullName>
    </submittedName>
</protein>
<keyword evidence="2" id="KW-1185">Reference proteome</keyword>